<dbReference type="EMBL" id="RKQL01000007">
    <property type="protein sequence ID" value="RPE63058.1"/>
    <property type="molecule type" value="Genomic_DNA"/>
</dbReference>
<accession>A0A3N4TZ25</accession>
<keyword evidence="9" id="KW-1185">Reference proteome</keyword>
<proteinExistence type="predicted"/>
<feature type="region of interest" description="Disordered" evidence="6">
    <location>
        <begin position="13"/>
        <end position="47"/>
    </location>
</feature>
<dbReference type="Proteomes" id="UP000272193">
    <property type="component" value="Unassembled WGS sequence"/>
</dbReference>
<evidence type="ECO:0000259" key="7">
    <source>
        <dbReference type="PROSITE" id="PS51198"/>
    </source>
</evidence>
<dbReference type="RefSeq" id="WP_170159076.1">
    <property type="nucleotide sequence ID" value="NZ_RKQL01000007.1"/>
</dbReference>
<dbReference type="PROSITE" id="PS51198">
    <property type="entry name" value="UVRD_HELICASE_ATP_BIND"/>
    <property type="match status" value="1"/>
</dbReference>
<keyword evidence="3 5" id="KW-0347">Helicase</keyword>
<evidence type="ECO:0000256" key="6">
    <source>
        <dbReference type="SAM" id="MobiDB-lite"/>
    </source>
</evidence>
<dbReference type="GO" id="GO:0005829">
    <property type="term" value="C:cytosol"/>
    <property type="evidence" value="ECO:0007669"/>
    <property type="project" value="TreeGrafter"/>
</dbReference>
<dbReference type="GO" id="GO:0016787">
    <property type="term" value="F:hydrolase activity"/>
    <property type="evidence" value="ECO:0007669"/>
    <property type="project" value="UniProtKB-UniRule"/>
</dbReference>
<keyword evidence="4 5" id="KW-0067">ATP-binding</keyword>
<evidence type="ECO:0000256" key="1">
    <source>
        <dbReference type="ARBA" id="ARBA00022741"/>
    </source>
</evidence>
<evidence type="ECO:0000256" key="5">
    <source>
        <dbReference type="PROSITE-ProRule" id="PRU00560"/>
    </source>
</evidence>
<gene>
    <name evidence="8" type="ORF">EDC62_2523</name>
</gene>
<protein>
    <submittedName>
        <fullName evidence="8">AAA domain-containing protein</fullName>
    </submittedName>
</protein>
<dbReference type="PANTHER" id="PTHR11070">
    <property type="entry name" value="UVRD / RECB / PCRA DNA HELICASE FAMILY MEMBER"/>
    <property type="match status" value="1"/>
</dbReference>
<keyword evidence="2 5" id="KW-0378">Hydrolase</keyword>
<organism evidence="8 9">
    <name type="scientific">Tibeticola sediminis</name>
    <dbReference type="NCBI Taxonomy" id="1917811"/>
    <lineage>
        <taxon>Bacteria</taxon>
        <taxon>Pseudomonadati</taxon>
        <taxon>Pseudomonadota</taxon>
        <taxon>Betaproteobacteria</taxon>
        <taxon>Burkholderiales</taxon>
        <taxon>Comamonadaceae</taxon>
        <taxon>Tibeticola</taxon>
    </lineage>
</organism>
<dbReference type="Gene3D" id="3.40.50.300">
    <property type="entry name" value="P-loop containing nucleotide triphosphate hydrolases"/>
    <property type="match status" value="3"/>
</dbReference>
<evidence type="ECO:0000313" key="9">
    <source>
        <dbReference type="Proteomes" id="UP000272193"/>
    </source>
</evidence>
<evidence type="ECO:0000256" key="2">
    <source>
        <dbReference type="ARBA" id="ARBA00022801"/>
    </source>
</evidence>
<feature type="binding site" evidence="5">
    <location>
        <begin position="94"/>
        <end position="101"/>
    </location>
    <ligand>
        <name>ATP</name>
        <dbReference type="ChEBI" id="CHEBI:30616"/>
    </ligand>
</feature>
<dbReference type="InterPro" id="IPR000212">
    <property type="entry name" value="DNA_helicase_UvrD/REP"/>
</dbReference>
<evidence type="ECO:0000313" key="8">
    <source>
        <dbReference type="EMBL" id="RPE63058.1"/>
    </source>
</evidence>
<evidence type="ECO:0000256" key="4">
    <source>
        <dbReference type="ARBA" id="ARBA00022840"/>
    </source>
</evidence>
<dbReference type="InterPro" id="IPR014016">
    <property type="entry name" value="UvrD-like_ATP-bd"/>
</dbReference>
<dbReference type="GO" id="GO:0043138">
    <property type="term" value="F:3'-5' DNA helicase activity"/>
    <property type="evidence" value="ECO:0007669"/>
    <property type="project" value="TreeGrafter"/>
</dbReference>
<dbReference type="InterPro" id="IPR027417">
    <property type="entry name" value="P-loop_NTPase"/>
</dbReference>
<dbReference type="SUPFAM" id="SSF52540">
    <property type="entry name" value="P-loop containing nucleoside triphosphate hydrolases"/>
    <property type="match status" value="1"/>
</dbReference>
<feature type="domain" description="UvrD-like helicase ATP-binding" evidence="7">
    <location>
        <begin position="73"/>
        <end position="585"/>
    </location>
</feature>
<dbReference type="GO" id="GO:0003677">
    <property type="term" value="F:DNA binding"/>
    <property type="evidence" value="ECO:0007669"/>
    <property type="project" value="InterPro"/>
</dbReference>
<dbReference type="AlphaFoldDB" id="A0A3N4TZ25"/>
<keyword evidence="1 5" id="KW-0547">Nucleotide-binding</keyword>
<name>A0A3N4TZ25_9BURK</name>
<dbReference type="GO" id="GO:0005524">
    <property type="term" value="F:ATP binding"/>
    <property type="evidence" value="ECO:0007669"/>
    <property type="project" value="UniProtKB-UniRule"/>
</dbReference>
<sequence length="772" mass="86571">MLDSIRALWRSSKRAARVSPEARTPAKAQPGHAAPRTSQPAPLYGPQKMPVSAEQVAAMRAEVGAAVAQGIVAQPTEAQWAMILSSHPATCVVAGAGSGKSTTLVLRVVFMWCHLGIPPEDMTVISFTRASCEELRHSLQRVLSFEPWRQRLAPEDAAHLEERCRTLVSTFHAALGRVSRRVWGRAEWFDLIEPNATLRDERADDLDNPVLGGPLTKGQRDLLNTAYRSLFNEDRVFRQHIIALLRHECDRHTLLRRNSAEVKHLQLASERDLELAQRIQARWGKDWVLPGVDPTPFVAFRANNLPFYANGRIIKTGMPIFLSLGGMKDDKFLFSKDDRIGQGKRAFSVVGALTIRRQIIERYCDREVLHLDHTEKLEWLRYRLEHLADEDFRNVSAPAFDVQLRGEPKAVGVVEAFYAQANFMESLGLDVAQACQRAQGQLASGSSEWHFCAALARFWPSFEAQLRSLAVPMRRFNRAFLDLGEQAPTQPAVPADALRPFTHLLIDEFQDISPQIVSWLRAMQRRVRALGAAPSLMAIGDDWQSIYGWRGSAPDLFIDFARHFPVHPQLGGPLQCRLMDNFRSVEPILRDAERIVAAVGVKVDKQAQPRRRADPALDHGVRLIKGVQVRRDPKAVVAAIHEQLAFVRSLARSDKNKILVLSRSNETLNTVEKALRKAGGVKPGEVRFETFHRAKGLQGEVAILCENCVYEESHPLRNAIYAASGLFRQSYDEAARDEALRLAYVAVTRGIRRVLWFVDQPKGASALLPSRP</sequence>
<evidence type="ECO:0000256" key="3">
    <source>
        <dbReference type="ARBA" id="ARBA00022806"/>
    </source>
</evidence>
<dbReference type="PANTHER" id="PTHR11070:SF63">
    <property type="entry name" value="DNA HELICASE IV"/>
    <property type="match status" value="1"/>
</dbReference>
<reference evidence="8 9" key="1">
    <citation type="submission" date="2018-11" db="EMBL/GenBank/DDBJ databases">
        <title>Genomic Encyclopedia of Type Strains, Phase IV (KMG-IV): sequencing the most valuable type-strain genomes for metagenomic binning, comparative biology and taxonomic classification.</title>
        <authorList>
            <person name="Goeker M."/>
        </authorList>
    </citation>
    <scope>NUCLEOTIDE SEQUENCE [LARGE SCALE GENOMIC DNA]</scope>
    <source>
        <strain evidence="8 9">DSM 101684</strain>
    </source>
</reference>
<dbReference type="Pfam" id="PF00580">
    <property type="entry name" value="UvrD-helicase"/>
    <property type="match status" value="2"/>
</dbReference>
<comment type="caution">
    <text evidence="8">The sequence shown here is derived from an EMBL/GenBank/DDBJ whole genome shotgun (WGS) entry which is preliminary data.</text>
</comment>
<dbReference type="GO" id="GO:0000725">
    <property type="term" value="P:recombinational repair"/>
    <property type="evidence" value="ECO:0007669"/>
    <property type="project" value="TreeGrafter"/>
</dbReference>